<dbReference type="AlphaFoldDB" id="A0A7X1B6M1"/>
<dbReference type="GO" id="GO:0003700">
    <property type="term" value="F:DNA-binding transcription factor activity"/>
    <property type="evidence" value="ECO:0007669"/>
    <property type="project" value="TreeGrafter"/>
</dbReference>
<dbReference type="EMBL" id="JACHVC010000012">
    <property type="protein sequence ID" value="MBC2606497.1"/>
    <property type="molecule type" value="Genomic_DNA"/>
</dbReference>
<dbReference type="Pfam" id="PF13377">
    <property type="entry name" value="Peripla_BP_3"/>
    <property type="match status" value="1"/>
</dbReference>
<evidence type="ECO:0000313" key="6">
    <source>
        <dbReference type="Proteomes" id="UP000526501"/>
    </source>
</evidence>
<dbReference type="Gene3D" id="3.40.50.2300">
    <property type="match status" value="2"/>
</dbReference>
<evidence type="ECO:0000313" key="5">
    <source>
        <dbReference type="EMBL" id="MBC2606497.1"/>
    </source>
</evidence>
<feature type="domain" description="Transcriptional regulator LacI/GalR-like sensor" evidence="4">
    <location>
        <begin position="111"/>
        <end position="262"/>
    </location>
</feature>
<gene>
    <name evidence="5" type="ORF">H5P27_10635</name>
</gene>
<dbReference type="SUPFAM" id="SSF53822">
    <property type="entry name" value="Periplasmic binding protein-like I"/>
    <property type="match status" value="1"/>
</dbReference>
<dbReference type="Proteomes" id="UP000526501">
    <property type="component" value="Unassembled WGS sequence"/>
</dbReference>
<evidence type="ECO:0000256" key="2">
    <source>
        <dbReference type="ARBA" id="ARBA00023125"/>
    </source>
</evidence>
<proteinExistence type="predicted"/>
<keyword evidence="1" id="KW-0805">Transcription regulation</keyword>
<dbReference type="GO" id="GO:0000976">
    <property type="term" value="F:transcription cis-regulatory region binding"/>
    <property type="evidence" value="ECO:0007669"/>
    <property type="project" value="TreeGrafter"/>
</dbReference>
<organism evidence="5 6">
    <name type="scientific">Pelagicoccus albus</name>
    <dbReference type="NCBI Taxonomy" id="415222"/>
    <lineage>
        <taxon>Bacteria</taxon>
        <taxon>Pseudomonadati</taxon>
        <taxon>Verrucomicrobiota</taxon>
        <taxon>Opitutia</taxon>
        <taxon>Puniceicoccales</taxon>
        <taxon>Pelagicoccaceae</taxon>
        <taxon>Pelagicoccus</taxon>
    </lineage>
</organism>
<keyword evidence="2" id="KW-0238">DNA-binding</keyword>
<protein>
    <submittedName>
        <fullName evidence="5">Substrate-binding domain-containing protein</fullName>
    </submittedName>
</protein>
<keyword evidence="3" id="KW-0804">Transcription</keyword>
<accession>A0A7X1B6M1</accession>
<evidence type="ECO:0000256" key="1">
    <source>
        <dbReference type="ARBA" id="ARBA00023015"/>
    </source>
</evidence>
<evidence type="ECO:0000259" key="4">
    <source>
        <dbReference type="Pfam" id="PF13377"/>
    </source>
</evidence>
<sequence>MKADSFSKKRRRVMVGIQDWDERLFKGVARFAGEHGWDLDTRMRYSRHLPNLSHWKGDGIIANFRPGQSSENLDALLGRGDLSSVVLDSFDSFRCESPVGIDHFRVGAIGAEHLRDQGFSHLLYVADHSIAGEKERMEGFLDAADNCGAFVSVVAFDDLKASLDEFRKPLGVMAGSDLNALTVISTAVGLGYDVPSEISVLGVGNNEALCEFSEITLSSIDCALETLGYEAAARLDAEMRGHSTVGMPQFSERYRVVSRNSSDQSDRPDLFAWSTASHEKLTHSAIKGIRANA</sequence>
<evidence type="ECO:0000256" key="3">
    <source>
        <dbReference type="ARBA" id="ARBA00023163"/>
    </source>
</evidence>
<keyword evidence="6" id="KW-1185">Reference proteome</keyword>
<dbReference type="PANTHER" id="PTHR30146:SF24">
    <property type="entry name" value="XYLOSE OPERON REGULATORY PROTEIN"/>
    <property type="match status" value="1"/>
</dbReference>
<comment type="caution">
    <text evidence="5">The sequence shown here is derived from an EMBL/GenBank/DDBJ whole genome shotgun (WGS) entry which is preliminary data.</text>
</comment>
<dbReference type="InterPro" id="IPR046335">
    <property type="entry name" value="LacI/GalR-like_sensor"/>
</dbReference>
<name>A0A7X1B6M1_9BACT</name>
<dbReference type="PANTHER" id="PTHR30146">
    <property type="entry name" value="LACI-RELATED TRANSCRIPTIONAL REPRESSOR"/>
    <property type="match status" value="1"/>
</dbReference>
<dbReference type="InterPro" id="IPR028082">
    <property type="entry name" value="Peripla_BP_I"/>
</dbReference>
<reference evidence="5 6" key="1">
    <citation type="submission" date="2020-07" db="EMBL/GenBank/DDBJ databases">
        <authorList>
            <person name="Feng X."/>
        </authorList>
    </citation>
    <scope>NUCLEOTIDE SEQUENCE [LARGE SCALE GENOMIC DNA]</scope>
    <source>
        <strain evidence="5 6">JCM23202</strain>
    </source>
</reference>